<evidence type="ECO:0000313" key="8">
    <source>
        <dbReference type="EMBL" id="MCC2030060.1"/>
    </source>
</evidence>
<dbReference type="InterPro" id="IPR015889">
    <property type="entry name" value="Intradiol_dOase_core"/>
</dbReference>
<comment type="cofactor">
    <cofactor evidence="1">
        <name>Fe(3+)</name>
        <dbReference type="ChEBI" id="CHEBI:29034"/>
    </cofactor>
</comment>
<keyword evidence="6" id="KW-0408">Iron</keyword>
<evidence type="ECO:0000256" key="1">
    <source>
        <dbReference type="ARBA" id="ARBA00001965"/>
    </source>
</evidence>
<protein>
    <submittedName>
        <fullName evidence="8">Hydroxyquinol 1,2-dioxygenase</fullName>
    </submittedName>
</protein>
<sequence>MTPHTSDAVRQAARESALTDEVVHSFATSTDPRLRVVMASLVRHLHAFIRDVRLTQEEWDASIAFLTRAGDITDAHRQEFILLSDVLGASMMTVAVNAPARSTATESTVFGPFFVEDAPLITSGDDISAGMPGRPCHVRGSVRSTAGEVLAGARVEVWAADDDGFYDVQYEGSELAGRAHLFTDEEGKYDYWTVQPAAYPIPHDGPVGDLLTAAGRSPMRPAHIHFMVSHPGYETLITHIFVAGDEWLDSDAVFGVKESLIVPFTEHEPGHGPRGRVIEETWSSTTFDIVLAPAEPGPDA</sequence>
<dbReference type="GO" id="GO:0018576">
    <property type="term" value="F:catechol 1,2-dioxygenase activity"/>
    <property type="evidence" value="ECO:0007669"/>
    <property type="project" value="InterPro"/>
</dbReference>
<feature type="domain" description="Intradiol ring-cleavage dioxygenases" evidence="7">
    <location>
        <begin position="138"/>
        <end position="166"/>
    </location>
</feature>
<accession>A0A9X1S1A8</accession>
<evidence type="ECO:0000259" key="7">
    <source>
        <dbReference type="PROSITE" id="PS00083"/>
    </source>
</evidence>
<dbReference type="PANTHER" id="PTHR33711">
    <property type="entry name" value="DIOXYGENASE, PUTATIVE (AFU_ORTHOLOGUE AFUA_2G02910)-RELATED"/>
    <property type="match status" value="1"/>
</dbReference>
<keyword evidence="5" id="KW-0560">Oxidoreductase</keyword>
<dbReference type="RefSeq" id="WP_227531015.1">
    <property type="nucleotide sequence ID" value="NZ_JAGTTM010000004.1"/>
</dbReference>
<name>A0A9X1S1A8_9MICO</name>
<dbReference type="PROSITE" id="PS00083">
    <property type="entry name" value="INTRADIOL_DIOXYGENAS"/>
    <property type="match status" value="1"/>
</dbReference>
<evidence type="ECO:0000256" key="3">
    <source>
        <dbReference type="ARBA" id="ARBA00022723"/>
    </source>
</evidence>
<dbReference type="SUPFAM" id="SSF49482">
    <property type="entry name" value="Aromatic compound dioxygenase"/>
    <property type="match status" value="1"/>
</dbReference>
<dbReference type="Pfam" id="PF00775">
    <property type="entry name" value="Dioxygenase_C"/>
    <property type="match status" value="1"/>
</dbReference>
<dbReference type="Gene3D" id="2.60.130.10">
    <property type="entry name" value="Aromatic compound dioxygenase"/>
    <property type="match status" value="1"/>
</dbReference>
<evidence type="ECO:0000256" key="2">
    <source>
        <dbReference type="ARBA" id="ARBA00007825"/>
    </source>
</evidence>
<keyword evidence="9" id="KW-1185">Reference proteome</keyword>
<keyword evidence="3" id="KW-0479">Metal-binding</keyword>
<dbReference type="Pfam" id="PF04444">
    <property type="entry name" value="Dioxygenase_N"/>
    <property type="match status" value="1"/>
</dbReference>
<dbReference type="InterPro" id="IPR007535">
    <property type="entry name" value="Catechol_dOase_N"/>
</dbReference>
<comment type="similarity">
    <text evidence="2">Belongs to the intradiol ring-cleavage dioxygenase family.</text>
</comment>
<evidence type="ECO:0000313" key="9">
    <source>
        <dbReference type="Proteomes" id="UP001139289"/>
    </source>
</evidence>
<dbReference type="PANTHER" id="PTHR33711:SF7">
    <property type="entry name" value="INTRADIOL RING-CLEAVAGE DIOXYGENASES DOMAIN-CONTAINING PROTEIN-RELATED"/>
    <property type="match status" value="1"/>
</dbReference>
<organism evidence="8 9">
    <name type="scientific">Microbacterium tenebrionis</name>
    <dbReference type="NCBI Taxonomy" id="2830665"/>
    <lineage>
        <taxon>Bacteria</taxon>
        <taxon>Bacillati</taxon>
        <taxon>Actinomycetota</taxon>
        <taxon>Actinomycetes</taxon>
        <taxon>Micrococcales</taxon>
        <taxon>Microbacteriaceae</taxon>
        <taxon>Microbacterium</taxon>
    </lineage>
</organism>
<gene>
    <name evidence="8" type="ORF">KEC56_11140</name>
</gene>
<dbReference type="GO" id="GO:0009712">
    <property type="term" value="P:catechol-containing compound metabolic process"/>
    <property type="evidence" value="ECO:0007669"/>
    <property type="project" value="InterPro"/>
</dbReference>
<proteinExistence type="inferred from homology"/>
<keyword evidence="4" id="KW-0223">Dioxygenase</keyword>
<dbReference type="Proteomes" id="UP001139289">
    <property type="component" value="Unassembled WGS sequence"/>
</dbReference>
<reference evidence="8" key="1">
    <citation type="submission" date="2021-04" db="EMBL/GenBank/DDBJ databases">
        <title>Microbacterium tenobrionis sp. nov. and Microbacterium allomyrinae sp. nov., isolated from larvae of Tenobrio molitor and Allomyrina dichotoma, respectively.</title>
        <authorList>
            <person name="Lee S.D."/>
        </authorList>
    </citation>
    <scope>NUCLEOTIDE SEQUENCE</scope>
    <source>
        <strain evidence="8">YMB-B2</strain>
    </source>
</reference>
<dbReference type="InterPro" id="IPR000627">
    <property type="entry name" value="Intradiol_dOase_C"/>
</dbReference>
<evidence type="ECO:0000256" key="6">
    <source>
        <dbReference type="ARBA" id="ARBA00023004"/>
    </source>
</evidence>
<evidence type="ECO:0000256" key="5">
    <source>
        <dbReference type="ARBA" id="ARBA00023002"/>
    </source>
</evidence>
<dbReference type="EMBL" id="JAGTTM010000004">
    <property type="protein sequence ID" value="MCC2030060.1"/>
    <property type="molecule type" value="Genomic_DNA"/>
</dbReference>
<dbReference type="AlphaFoldDB" id="A0A9X1S1A8"/>
<evidence type="ECO:0000256" key="4">
    <source>
        <dbReference type="ARBA" id="ARBA00022964"/>
    </source>
</evidence>
<comment type="caution">
    <text evidence="8">The sequence shown here is derived from an EMBL/GenBank/DDBJ whole genome shotgun (WGS) entry which is preliminary data.</text>
</comment>
<dbReference type="InterPro" id="IPR050770">
    <property type="entry name" value="Intradiol_RC_Dioxygenase"/>
</dbReference>
<dbReference type="GO" id="GO:0008199">
    <property type="term" value="F:ferric iron binding"/>
    <property type="evidence" value="ECO:0007669"/>
    <property type="project" value="InterPro"/>
</dbReference>